<protein>
    <submittedName>
        <fullName evidence="1">Thiamine biosynthesis protein ThiS</fullName>
    </submittedName>
</protein>
<dbReference type="EMBL" id="CP116968">
    <property type="protein sequence ID" value="WNM61924.1"/>
    <property type="molecule type" value="Genomic_DNA"/>
</dbReference>
<dbReference type="Gene3D" id="3.10.20.30">
    <property type="match status" value="1"/>
</dbReference>
<evidence type="ECO:0000313" key="2">
    <source>
        <dbReference type="Proteomes" id="UP001302494"/>
    </source>
</evidence>
<dbReference type="InterPro" id="IPR012675">
    <property type="entry name" value="Beta-grasp_dom_sf"/>
</dbReference>
<accession>A0AA96GPK7</accession>
<dbReference type="KEGG" id="nneo:PQG83_19615"/>
<reference evidence="1 2" key="1">
    <citation type="submission" date="2023-01" db="EMBL/GenBank/DDBJ databases">
        <title>Cultivation and genomic characterization of new, ubiquitous marine nitrite-oxidizing bacteria from the Nitrospirales.</title>
        <authorList>
            <person name="Mueller A.J."/>
            <person name="Daebeler A."/>
            <person name="Herbold C.W."/>
            <person name="Kirkegaard R.H."/>
            <person name="Daims H."/>
        </authorList>
    </citation>
    <scope>NUCLEOTIDE SEQUENCE [LARGE SCALE GENOMIC DNA]</scope>
    <source>
        <strain evidence="1 2">DK</strain>
    </source>
</reference>
<name>A0AA96GPK7_9BACT</name>
<organism evidence="1 2">
    <name type="scientific">Candidatus Nitrospira neomarina</name>
    <dbReference type="NCBI Taxonomy" id="3020899"/>
    <lineage>
        <taxon>Bacteria</taxon>
        <taxon>Pseudomonadati</taxon>
        <taxon>Nitrospirota</taxon>
        <taxon>Nitrospiria</taxon>
        <taxon>Nitrospirales</taxon>
        <taxon>Nitrospiraceae</taxon>
        <taxon>Nitrospira</taxon>
    </lineage>
</organism>
<dbReference type="Proteomes" id="UP001302494">
    <property type="component" value="Chromosome"/>
</dbReference>
<dbReference type="Pfam" id="PF02597">
    <property type="entry name" value="ThiS"/>
    <property type="match status" value="1"/>
</dbReference>
<keyword evidence="2" id="KW-1185">Reference proteome</keyword>
<dbReference type="InterPro" id="IPR003749">
    <property type="entry name" value="ThiS/MoaD-like"/>
</dbReference>
<dbReference type="RefSeq" id="WP_312744649.1">
    <property type="nucleotide sequence ID" value="NZ_CP116968.1"/>
</dbReference>
<gene>
    <name evidence="1" type="ORF">PQG83_19615</name>
</gene>
<sequence>MKVHLSHPTRDLVIQGPKRVADIFKELNLIPEAFLIIRGQDLMTEDETVADGDSIEIRPVISGG</sequence>
<evidence type="ECO:0000313" key="1">
    <source>
        <dbReference type="EMBL" id="WNM61924.1"/>
    </source>
</evidence>
<dbReference type="AlphaFoldDB" id="A0AA96GPK7"/>
<dbReference type="InterPro" id="IPR016155">
    <property type="entry name" value="Mopterin_synth/thiamin_S_b"/>
</dbReference>
<dbReference type="SUPFAM" id="SSF54285">
    <property type="entry name" value="MoaD/ThiS"/>
    <property type="match status" value="1"/>
</dbReference>
<proteinExistence type="predicted"/>